<dbReference type="PANTHER" id="PTHR47529:SF1">
    <property type="entry name" value="PERIPLASMIC CHAPERONE PPID"/>
    <property type="match status" value="1"/>
</dbReference>
<dbReference type="Pfam" id="PF00639">
    <property type="entry name" value="Rotamase"/>
    <property type="match status" value="1"/>
</dbReference>
<dbReference type="Proteomes" id="UP000094291">
    <property type="component" value="Unassembled WGS sequence"/>
</dbReference>
<keyword evidence="11" id="KW-0413">Isomerase</keyword>
<evidence type="ECO:0000313" key="15">
    <source>
        <dbReference type="EMBL" id="ODC03675.1"/>
    </source>
</evidence>
<evidence type="ECO:0000256" key="12">
    <source>
        <dbReference type="SAM" id="Coils"/>
    </source>
</evidence>
<evidence type="ECO:0000256" key="1">
    <source>
        <dbReference type="ARBA" id="ARBA00004382"/>
    </source>
</evidence>
<reference evidence="15 16" key="1">
    <citation type="submission" date="2016-08" db="EMBL/GenBank/DDBJ databases">
        <authorList>
            <person name="Seilhamer J.J."/>
        </authorList>
    </citation>
    <scope>NUCLEOTIDE SEQUENCE [LARGE SCALE GENOMIC DNA]</scope>
    <source>
        <strain evidence="15 16">PH27A</strain>
    </source>
</reference>
<dbReference type="OrthoDB" id="9812372at2"/>
<protein>
    <recommendedName>
        <fullName evidence="9">Periplasmic chaperone PpiD</fullName>
    </recommendedName>
    <alternativeName>
        <fullName evidence="10">Periplasmic folding chaperone</fullName>
    </alternativeName>
</protein>
<evidence type="ECO:0000256" key="8">
    <source>
        <dbReference type="ARBA" id="ARBA00038408"/>
    </source>
</evidence>
<evidence type="ECO:0000256" key="13">
    <source>
        <dbReference type="SAM" id="Phobius"/>
    </source>
</evidence>
<dbReference type="PANTHER" id="PTHR47529">
    <property type="entry name" value="PEPTIDYL-PROLYL CIS-TRANS ISOMERASE D"/>
    <property type="match status" value="1"/>
</dbReference>
<keyword evidence="2" id="KW-1003">Cell membrane</keyword>
<keyword evidence="12" id="KW-0175">Coiled coil</keyword>
<name>A0A1E2VAK0_9GAMM</name>
<dbReference type="Gene3D" id="1.10.4030.10">
    <property type="entry name" value="Porin chaperone SurA, peptide-binding domain"/>
    <property type="match status" value="1"/>
</dbReference>
<dbReference type="InterPro" id="IPR052029">
    <property type="entry name" value="PpiD_chaperone"/>
</dbReference>
<feature type="coiled-coil region" evidence="12">
    <location>
        <begin position="250"/>
        <end position="312"/>
    </location>
</feature>
<evidence type="ECO:0000259" key="14">
    <source>
        <dbReference type="PROSITE" id="PS50198"/>
    </source>
</evidence>
<dbReference type="InterPro" id="IPR027304">
    <property type="entry name" value="Trigger_fact/SurA_dom_sf"/>
</dbReference>
<keyword evidence="3" id="KW-0997">Cell inner membrane</keyword>
<dbReference type="SUPFAM" id="SSF109998">
    <property type="entry name" value="Triger factor/SurA peptide-binding domain-like"/>
    <property type="match status" value="1"/>
</dbReference>
<dbReference type="GO" id="GO:0003755">
    <property type="term" value="F:peptidyl-prolyl cis-trans isomerase activity"/>
    <property type="evidence" value="ECO:0007669"/>
    <property type="project" value="UniProtKB-KW"/>
</dbReference>
<evidence type="ECO:0000256" key="4">
    <source>
        <dbReference type="ARBA" id="ARBA00022692"/>
    </source>
</evidence>
<keyword evidence="16" id="KW-1185">Reference proteome</keyword>
<dbReference type="PROSITE" id="PS50198">
    <property type="entry name" value="PPIC_PPIASE_2"/>
    <property type="match status" value="1"/>
</dbReference>
<evidence type="ECO:0000256" key="11">
    <source>
        <dbReference type="PROSITE-ProRule" id="PRU00278"/>
    </source>
</evidence>
<evidence type="ECO:0000313" key="16">
    <source>
        <dbReference type="Proteomes" id="UP000094291"/>
    </source>
</evidence>
<gene>
    <name evidence="15" type="ORF">BFW38_09080</name>
</gene>
<dbReference type="EMBL" id="MDTQ01000001">
    <property type="protein sequence ID" value="ODC03675.1"/>
    <property type="molecule type" value="Genomic_DNA"/>
</dbReference>
<evidence type="ECO:0000256" key="3">
    <source>
        <dbReference type="ARBA" id="ARBA00022519"/>
    </source>
</evidence>
<keyword evidence="5 13" id="KW-1133">Transmembrane helix</keyword>
<evidence type="ECO:0000256" key="5">
    <source>
        <dbReference type="ARBA" id="ARBA00022989"/>
    </source>
</evidence>
<dbReference type="InterPro" id="IPR023058">
    <property type="entry name" value="PPIase_PpiC_CS"/>
</dbReference>
<dbReference type="InterPro" id="IPR046357">
    <property type="entry name" value="PPIase_dom_sf"/>
</dbReference>
<dbReference type="Pfam" id="PF13624">
    <property type="entry name" value="SurA_N_3"/>
    <property type="match status" value="1"/>
</dbReference>
<sequence length="627" mass="70389">MLQRIREKSQGIIAYTLVGVIALTFALWGVQSLVGAMGNDGSTMAKVEGTSITRPDVERRAQEMLRQVLSNNDQVSPEDINQDMLRQFALNELIQKAVVRHSADQLDMRVSDALVERMIVQNPAFADDQGRFDAELFKQRLRQQGLTPVAYRQQLHEQLLAQQLIGGVAASEFVLPEEAAATQALVTQTRDYQYAVLSAKALADKIELSDQDLDTYYQAHLDRYMAPEHIQVQYVVLDPQDFADDINVTDDQYQQAYERYREQMSKTEQRSAAHILLTFDSPAEREKQMSRLETMRKQLASGEADFADLAQQYSEDPATADKGGELGVIQPGSLDDQFETALDQLKKVGDISPVVETPYGLHLIELTGLNAKPVPPLSDVKSQLRQQIIQQPLKAKMSDRIETLKNLSFSRDQLTQVADEMNLKLSESPILVKGQLTGFWAEDKVAAALFSKEITEDHWISEPVSLKDGRYVAFQSEEYQPRQQQALSEVKDDVRKQLLKERVADQNWARAEQMLDALEQGKQPSLSWQSVDNAARGRSEAPAAVNQQAFKLTLDAQDVARVHLSDGDVALVKLNAVHRPKVSPDSDGVSNFQQALIRRQMQQQQQMMLSQLRQQADVEMSNGAGQP</sequence>
<comment type="subcellular location">
    <subcellularLocation>
        <location evidence="1">Cell inner membrane</location>
        <topology evidence="1">Single-pass type II membrane protein</topology>
        <orientation evidence="1">Periplasmic side</orientation>
    </subcellularLocation>
</comment>
<dbReference type="PROSITE" id="PS01096">
    <property type="entry name" value="PPIC_PPIASE_1"/>
    <property type="match status" value="1"/>
</dbReference>
<accession>A0A1E2VAK0</accession>
<comment type="similarity">
    <text evidence="8">Belongs to the PpiD chaperone family.</text>
</comment>
<feature type="domain" description="PpiC" evidence="14">
    <location>
        <begin position="267"/>
        <end position="368"/>
    </location>
</feature>
<evidence type="ECO:0000256" key="10">
    <source>
        <dbReference type="ARBA" id="ARBA00042775"/>
    </source>
</evidence>
<evidence type="ECO:0000256" key="2">
    <source>
        <dbReference type="ARBA" id="ARBA00022475"/>
    </source>
</evidence>
<dbReference type="GO" id="GO:0005886">
    <property type="term" value="C:plasma membrane"/>
    <property type="evidence" value="ECO:0007669"/>
    <property type="project" value="UniProtKB-SubCell"/>
</dbReference>
<proteinExistence type="inferred from homology"/>
<comment type="caution">
    <text evidence="15">The sequence shown here is derived from an EMBL/GenBank/DDBJ whole genome shotgun (WGS) entry which is preliminary data.</text>
</comment>
<dbReference type="InterPro" id="IPR000297">
    <property type="entry name" value="PPIase_PpiC"/>
</dbReference>
<evidence type="ECO:0000256" key="9">
    <source>
        <dbReference type="ARBA" id="ARBA00040743"/>
    </source>
</evidence>
<dbReference type="RefSeq" id="WP_068998092.1">
    <property type="nucleotide sequence ID" value="NZ_MDTQ01000001.1"/>
</dbReference>
<evidence type="ECO:0000256" key="6">
    <source>
        <dbReference type="ARBA" id="ARBA00023136"/>
    </source>
</evidence>
<evidence type="ECO:0000256" key="7">
    <source>
        <dbReference type="ARBA" id="ARBA00023186"/>
    </source>
</evidence>
<keyword evidence="6 13" id="KW-0472">Membrane</keyword>
<dbReference type="SUPFAM" id="SSF54534">
    <property type="entry name" value="FKBP-like"/>
    <property type="match status" value="1"/>
</dbReference>
<keyword evidence="4 13" id="KW-0812">Transmembrane</keyword>
<organism evidence="15 16">
    <name type="scientific">Terasakiispira papahanaumokuakeensis</name>
    <dbReference type="NCBI Taxonomy" id="197479"/>
    <lineage>
        <taxon>Bacteria</taxon>
        <taxon>Pseudomonadati</taxon>
        <taxon>Pseudomonadota</taxon>
        <taxon>Gammaproteobacteria</taxon>
        <taxon>Oceanospirillales</taxon>
        <taxon>Terasakiispira</taxon>
    </lineage>
</organism>
<dbReference type="AlphaFoldDB" id="A0A1E2VAK0"/>
<keyword evidence="7" id="KW-0143">Chaperone</keyword>
<feature type="transmembrane region" description="Helical" evidence="13">
    <location>
        <begin position="12"/>
        <end position="30"/>
    </location>
</feature>
<keyword evidence="11" id="KW-0697">Rotamase</keyword>
<dbReference type="Gene3D" id="3.10.50.40">
    <property type="match status" value="1"/>
</dbReference>
<dbReference type="STRING" id="197479.BFW38_09080"/>